<evidence type="ECO:0000313" key="2">
    <source>
        <dbReference type="Proteomes" id="UP000292160"/>
    </source>
</evidence>
<organism evidence="1 2">
    <name type="scientific">Fusobacterium phage Fnu1</name>
    <dbReference type="NCBI Taxonomy" id="2530024"/>
    <lineage>
        <taxon>Viruses</taxon>
        <taxon>Duplodnaviria</taxon>
        <taxon>Heunggongvirae</taxon>
        <taxon>Uroviricota</taxon>
        <taxon>Caudoviricetes</taxon>
        <taxon>Latrobevirus</taxon>
        <taxon>Latrobevirus FNU1</taxon>
    </lineage>
</organism>
<protein>
    <submittedName>
        <fullName evidence="1">Uncharacterized protein</fullName>
    </submittedName>
</protein>
<name>A0A481W6F2_9CAUD</name>
<sequence length="261" mass="30114">MGNWYNLMTFKRGRTLYIPNSSYISKDIQQELGNGVPFTNPKVIVGSSGFVFDTESKLYNRHSISGQTLNIQRYRTPMQVYSESLKQKWVYSVGHTSWISPTSWSISQSKTKMLIFDFSVVTGRYTPSSAIGGGLPDFFEPNVLLMNAKNNAVIKQYTSRGQWDWYSANPQYNVYKSGDMVYEESRNARYIIETNGDLYGNSYKINVLPLELQNLIDKGRETLLKLYSCTYFINLFVYITLYYETYDRELGSDTIAYVFEG</sequence>
<reference evidence="1 2" key="1">
    <citation type="submission" date="2019-02" db="EMBL/GenBank/DDBJ databases">
        <title>Genomic, morphological and functional characterisation of novel bacteriophage Fnu1 capable of disrupt Fusobacterium nucleatum biofilm.</title>
        <authorList>
            <person name="Kabwe M."/>
            <person name="Brown T.L."/>
            <person name="Dashper S."/>
            <person name="Speirs L."/>
            <person name="Ku H."/>
            <person name="Petrovski S."/>
            <person name="Chan H.T."/>
            <person name="Lock P."/>
            <person name="Tucci J."/>
        </authorList>
    </citation>
    <scope>NUCLEOTIDE SEQUENCE [LARGE SCALE GENOMIC DNA]</scope>
</reference>
<dbReference type="GeneID" id="65071845"/>
<dbReference type="EMBL" id="MK554696">
    <property type="protein sequence ID" value="QBJ04093.1"/>
    <property type="molecule type" value="Genomic_DNA"/>
</dbReference>
<dbReference type="Proteomes" id="UP000292160">
    <property type="component" value="Segment"/>
</dbReference>
<accession>A0A481W6F2</accession>
<dbReference type="KEGG" id="vg:65071845"/>
<dbReference type="RefSeq" id="YP_010082837.1">
    <property type="nucleotide sequence ID" value="NC_055035.1"/>
</dbReference>
<proteinExistence type="predicted"/>
<evidence type="ECO:0000313" key="1">
    <source>
        <dbReference type="EMBL" id="QBJ04093.1"/>
    </source>
</evidence>
<keyword evidence="2" id="KW-1185">Reference proteome</keyword>